<dbReference type="Pfam" id="PF00583">
    <property type="entry name" value="Acetyltransf_1"/>
    <property type="match status" value="1"/>
</dbReference>
<dbReference type="PROSITE" id="PS51186">
    <property type="entry name" value="GNAT"/>
    <property type="match status" value="1"/>
</dbReference>
<reference evidence="3" key="1">
    <citation type="submission" date="2022-11" db="UniProtKB">
        <authorList>
            <consortium name="WormBaseParasite"/>
        </authorList>
    </citation>
    <scope>IDENTIFICATION</scope>
</reference>
<dbReference type="GO" id="GO:0016747">
    <property type="term" value="F:acyltransferase activity, transferring groups other than amino-acyl groups"/>
    <property type="evidence" value="ECO:0007669"/>
    <property type="project" value="InterPro"/>
</dbReference>
<evidence type="ECO:0000313" key="2">
    <source>
        <dbReference type="Proteomes" id="UP000887566"/>
    </source>
</evidence>
<dbReference type="CDD" id="cd04301">
    <property type="entry name" value="NAT_SF"/>
    <property type="match status" value="1"/>
</dbReference>
<evidence type="ECO:0000313" key="3">
    <source>
        <dbReference type="WBParaSite" id="PSAMB.scaffold2792size21257.g19116.t1"/>
    </source>
</evidence>
<dbReference type="AlphaFoldDB" id="A0A914VZB1"/>
<organism evidence="2 3">
    <name type="scientific">Plectus sambesii</name>
    <dbReference type="NCBI Taxonomy" id="2011161"/>
    <lineage>
        <taxon>Eukaryota</taxon>
        <taxon>Metazoa</taxon>
        <taxon>Ecdysozoa</taxon>
        <taxon>Nematoda</taxon>
        <taxon>Chromadorea</taxon>
        <taxon>Plectida</taxon>
        <taxon>Plectina</taxon>
        <taxon>Plectoidea</taxon>
        <taxon>Plectidae</taxon>
        <taxon>Plectus</taxon>
    </lineage>
</organism>
<dbReference type="InterPro" id="IPR052729">
    <property type="entry name" value="Acyl/Acetyltrans_Enzymes"/>
</dbReference>
<name>A0A914VZB1_9BILA</name>
<dbReference type="SUPFAM" id="SSF55729">
    <property type="entry name" value="Acyl-CoA N-acyltransferases (Nat)"/>
    <property type="match status" value="1"/>
</dbReference>
<feature type="domain" description="N-acetyltransferase" evidence="1">
    <location>
        <begin position="8"/>
        <end position="154"/>
    </location>
</feature>
<proteinExistence type="predicted"/>
<dbReference type="Pfam" id="PF18014">
    <property type="entry name" value="Acetyltransf_18"/>
    <property type="match status" value="1"/>
</dbReference>
<dbReference type="InterPro" id="IPR041496">
    <property type="entry name" value="YitH/HolE_GNAT"/>
</dbReference>
<dbReference type="PANTHER" id="PTHR47237">
    <property type="entry name" value="SLL0310 PROTEIN"/>
    <property type="match status" value="1"/>
</dbReference>
<keyword evidence="2" id="KW-1185">Reference proteome</keyword>
<dbReference type="Gene3D" id="3.40.630.30">
    <property type="match status" value="1"/>
</dbReference>
<dbReference type="Proteomes" id="UP000887566">
    <property type="component" value="Unplaced"/>
</dbReference>
<accession>A0A914VZB1</accession>
<dbReference type="InterPro" id="IPR000182">
    <property type="entry name" value="GNAT_dom"/>
</dbReference>
<sequence>MSRAASARIVRQPTADQLHQFATLLIADRAANDVIMNDRRPASIVQAVQLPWCHFVLIAPNDAPALIVGGIVFVDLPHSSLCYLGALFVRKDFRGQGFGMRLFREFQLRADQRRVWFCDLARISKIRLRHSSFSVEGRYRILRLSGYAENIAIAAGRLLAAHEHADDQEPLPEVCAFPGSLDLSAIVQYDSLVSGRNRSAAFEELTKVDGFRGLAAIDDRGAVLGFGVSLHSTPTSGEENSNELRIGPLYAVNLITAVCLLRDLCATADDQVVLHVPDLAKRMLRFLGDKAACEVDTTFQRYFSRE</sequence>
<dbReference type="InterPro" id="IPR016181">
    <property type="entry name" value="Acyl_CoA_acyltransferase"/>
</dbReference>
<dbReference type="Gene3D" id="3.40.630.90">
    <property type="match status" value="1"/>
</dbReference>
<dbReference type="WBParaSite" id="PSAMB.scaffold2792size21257.g19116.t1">
    <property type="protein sequence ID" value="PSAMB.scaffold2792size21257.g19116.t1"/>
    <property type="gene ID" value="PSAMB.scaffold2792size21257.g19116"/>
</dbReference>
<protein>
    <submittedName>
        <fullName evidence="3">N-acetyltransferase domain-containing protein</fullName>
    </submittedName>
</protein>
<dbReference type="PANTHER" id="PTHR47237:SF2">
    <property type="entry name" value="BLL4206 PROTEIN"/>
    <property type="match status" value="1"/>
</dbReference>
<evidence type="ECO:0000259" key="1">
    <source>
        <dbReference type="PROSITE" id="PS51186"/>
    </source>
</evidence>